<dbReference type="RefSeq" id="WP_280142311.1">
    <property type="nucleotide sequence ID" value="NZ_FOTK01000003.1"/>
</dbReference>
<dbReference type="AlphaFoldDB" id="A0A1I4GKQ0"/>
<proteinExistence type="predicted"/>
<dbReference type="EMBL" id="FOTK01000003">
    <property type="protein sequence ID" value="SFL30575.1"/>
    <property type="molecule type" value="Genomic_DNA"/>
</dbReference>
<evidence type="ECO:0000313" key="2">
    <source>
        <dbReference type="Proteomes" id="UP000199048"/>
    </source>
</evidence>
<dbReference type="Proteomes" id="UP000199048">
    <property type="component" value="Unassembled WGS sequence"/>
</dbReference>
<accession>A0A1I4GKQ0</accession>
<gene>
    <name evidence="1" type="ORF">SAMN05192568_100372</name>
</gene>
<sequence length="42" mass="4650">MSKMLLTMVIVLAVLAIRIVLKLPLLPYRAARFLVRSLSAPA</sequence>
<keyword evidence="2" id="KW-1185">Reference proteome</keyword>
<organism evidence="1 2">
    <name type="scientific">Methylobacterium pseudosasicola</name>
    <dbReference type="NCBI Taxonomy" id="582667"/>
    <lineage>
        <taxon>Bacteria</taxon>
        <taxon>Pseudomonadati</taxon>
        <taxon>Pseudomonadota</taxon>
        <taxon>Alphaproteobacteria</taxon>
        <taxon>Hyphomicrobiales</taxon>
        <taxon>Methylobacteriaceae</taxon>
        <taxon>Methylobacterium</taxon>
    </lineage>
</organism>
<reference evidence="2" key="1">
    <citation type="submission" date="2016-10" db="EMBL/GenBank/DDBJ databases">
        <authorList>
            <person name="Varghese N."/>
            <person name="Submissions S."/>
        </authorList>
    </citation>
    <scope>NUCLEOTIDE SEQUENCE [LARGE SCALE GENOMIC DNA]</scope>
    <source>
        <strain evidence="2">BL36</strain>
    </source>
</reference>
<evidence type="ECO:0000313" key="1">
    <source>
        <dbReference type="EMBL" id="SFL30575.1"/>
    </source>
</evidence>
<name>A0A1I4GKQ0_9HYPH</name>
<protein>
    <submittedName>
        <fullName evidence="1">Uncharacterized protein</fullName>
    </submittedName>
</protein>